<evidence type="ECO:0008006" key="4">
    <source>
        <dbReference type="Google" id="ProtNLM"/>
    </source>
</evidence>
<reference evidence="2" key="2">
    <citation type="journal article" date="2021" name="PeerJ">
        <title>Extensive microbial diversity within the chicken gut microbiome revealed by metagenomics and culture.</title>
        <authorList>
            <person name="Gilroy R."/>
            <person name="Ravi A."/>
            <person name="Getino M."/>
            <person name="Pursley I."/>
            <person name="Horton D.L."/>
            <person name="Alikhan N.F."/>
            <person name="Baker D."/>
            <person name="Gharbi K."/>
            <person name="Hall N."/>
            <person name="Watson M."/>
            <person name="Adriaenssens E.M."/>
            <person name="Foster-Nyarko E."/>
            <person name="Jarju S."/>
            <person name="Secka A."/>
            <person name="Antonio M."/>
            <person name="Oren A."/>
            <person name="Chaudhuri R.R."/>
            <person name="La Ragione R."/>
            <person name="Hildebrand F."/>
            <person name="Pallen M.J."/>
        </authorList>
    </citation>
    <scope>NUCLEOTIDE SEQUENCE</scope>
    <source>
        <strain evidence="2">14700</strain>
    </source>
</reference>
<dbReference type="Proteomes" id="UP000810292">
    <property type="component" value="Unassembled WGS sequence"/>
</dbReference>
<proteinExistence type="predicted"/>
<dbReference type="EMBL" id="JADIMF010000143">
    <property type="protein sequence ID" value="MBO8469815.1"/>
    <property type="molecule type" value="Genomic_DNA"/>
</dbReference>
<keyword evidence="1" id="KW-0732">Signal</keyword>
<organism evidence="2 3">
    <name type="scientific">Candidatus Ornithospirochaeta stercoravium</name>
    <dbReference type="NCBI Taxonomy" id="2840897"/>
    <lineage>
        <taxon>Bacteria</taxon>
        <taxon>Pseudomonadati</taxon>
        <taxon>Spirochaetota</taxon>
        <taxon>Spirochaetia</taxon>
        <taxon>Spirochaetales</taxon>
        <taxon>Spirochaetaceae</taxon>
        <taxon>Spirochaetaceae incertae sedis</taxon>
        <taxon>Candidatus Ornithospirochaeta</taxon>
    </lineage>
</organism>
<evidence type="ECO:0000256" key="1">
    <source>
        <dbReference type="SAM" id="SignalP"/>
    </source>
</evidence>
<feature type="chain" id="PRO_5039724856" description="Outer membrane protein beta-barrel domain-containing protein" evidence="1">
    <location>
        <begin position="20"/>
        <end position="181"/>
    </location>
</feature>
<gene>
    <name evidence="2" type="ORF">IAA72_08535</name>
</gene>
<evidence type="ECO:0000313" key="3">
    <source>
        <dbReference type="Proteomes" id="UP000810292"/>
    </source>
</evidence>
<comment type="caution">
    <text evidence="2">The sequence shown here is derived from an EMBL/GenBank/DDBJ whole genome shotgun (WGS) entry which is preliminary data.</text>
</comment>
<feature type="signal peptide" evidence="1">
    <location>
        <begin position="1"/>
        <end position="19"/>
    </location>
</feature>
<protein>
    <recommendedName>
        <fullName evidence="4">Outer membrane protein beta-barrel domain-containing protein</fullName>
    </recommendedName>
</protein>
<reference evidence="2" key="1">
    <citation type="submission" date="2020-10" db="EMBL/GenBank/DDBJ databases">
        <authorList>
            <person name="Gilroy R."/>
        </authorList>
    </citation>
    <scope>NUCLEOTIDE SEQUENCE</scope>
    <source>
        <strain evidence="2">14700</strain>
    </source>
</reference>
<dbReference type="AlphaFoldDB" id="A0A9D9ICI4"/>
<evidence type="ECO:0000313" key="2">
    <source>
        <dbReference type="EMBL" id="MBO8469815.1"/>
    </source>
</evidence>
<name>A0A9D9ICI4_9SPIO</name>
<sequence length="181" mass="19394">MRKACFALIVCILATPAYADGSAIHSSVGIGVDAGYRTADSISVIDWGIAASYSLGGEVWEDISLYGKAGFLFDAPVKTFEPFLSFKPAYGLLLAFGAMFHVDPWLFEAEAGLVLSWMNSYPIVEFMAGGAVKYRFASMSETMLRVPISFSVLIPLRIRFSGNSFGATAGIGISVEIGTYA</sequence>
<accession>A0A9D9ICI4</accession>